<sequence>MTFQRTIFLAPKPTIETKQFWEGVDAGRFLLKNCNACEKTHYYPRTICPLCGSSDTEYLEASGRGTIYSFSTFEMVKAPYAIAYIQLEEGPIVMSNIVDCDLKTLKIGQSVTLCFAETEGDGPQIPVFTPQVEP</sequence>
<dbReference type="Gene3D" id="6.10.30.10">
    <property type="match status" value="1"/>
</dbReference>
<evidence type="ECO:0000259" key="1">
    <source>
        <dbReference type="Pfam" id="PF01796"/>
    </source>
</evidence>
<reference evidence="3" key="2">
    <citation type="journal article" date="2018" name="ISME J.">
        <title>A dynamic microbial community with high functional redundancy inhabits the cold, oxic subseafloor aquifer.</title>
        <authorList>
            <person name="Tully B.J."/>
            <person name="Wheat C.G."/>
            <person name="Glazer B.T."/>
            <person name="Huber J.A."/>
        </authorList>
    </citation>
    <scope>NUCLEOTIDE SEQUENCE</scope>
    <source>
        <strain evidence="3">NORP83</strain>
    </source>
</reference>
<keyword evidence="3" id="KW-0238">DNA-binding</keyword>
<comment type="caution">
    <text evidence="3">The sequence shown here is derived from an EMBL/GenBank/DDBJ whole genome shotgun (WGS) entry which is preliminary data.</text>
</comment>
<reference key="1">
    <citation type="submission" date="2017-08" db="EMBL/GenBank/DDBJ databases">
        <title>A dynamic microbial community with high functional redundancy inhabits the cold, oxic subseafloor aquifer.</title>
        <authorList>
            <person name="Tully B.J."/>
            <person name="Wheat C.G."/>
            <person name="Glazer B.T."/>
            <person name="Huber J.A."/>
        </authorList>
    </citation>
    <scope>NUCLEOTIDE SEQUENCE [LARGE SCALE GENOMIC DNA]</scope>
</reference>
<dbReference type="InterPro" id="IPR012340">
    <property type="entry name" value="NA-bd_OB-fold"/>
</dbReference>
<organism evidence="3">
    <name type="scientific">OCS116 cluster bacterium</name>
    <dbReference type="NCBI Taxonomy" id="2030921"/>
    <lineage>
        <taxon>Bacteria</taxon>
        <taxon>Pseudomonadati</taxon>
        <taxon>Pseudomonadota</taxon>
        <taxon>Alphaproteobacteria</taxon>
        <taxon>OCS116 cluster</taxon>
    </lineage>
</organism>
<dbReference type="InterPro" id="IPR022002">
    <property type="entry name" value="ChsH2_Znr"/>
</dbReference>
<dbReference type="AlphaFoldDB" id="A0A2A4YZY0"/>
<feature type="domain" description="ChsH2 C-terminal OB-fold" evidence="1">
    <location>
        <begin position="60"/>
        <end position="115"/>
    </location>
</feature>
<dbReference type="PANTHER" id="PTHR34075:SF5">
    <property type="entry name" value="BLR3430 PROTEIN"/>
    <property type="match status" value="1"/>
</dbReference>
<gene>
    <name evidence="3" type="ORF">COB13_10105</name>
</gene>
<protein>
    <submittedName>
        <fullName evidence="3">DNA-binding protein</fullName>
    </submittedName>
</protein>
<dbReference type="InterPro" id="IPR052513">
    <property type="entry name" value="Thioester_dehydratase-like"/>
</dbReference>
<proteinExistence type="predicted"/>
<dbReference type="Pfam" id="PF12172">
    <property type="entry name" value="zf-ChsH2"/>
    <property type="match status" value="1"/>
</dbReference>
<dbReference type="SUPFAM" id="SSF50249">
    <property type="entry name" value="Nucleic acid-binding proteins"/>
    <property type="match status" value="1"/>
</dbReference>
<feature type="domain" description="ChsH2 rubredoxin-like zinc ribbon" evidence="2">
    <location>
        <begin position="21"/>
        <end position="57"/>
    </location>
</feature>
<evidence type="ECO:0000259" key="2">
    <source>
        <dbReference type="Pfam" id="PF12172"/>
    </source>
</evidence>
<dbReference type="EMBL" id="NVUS01000012">
    <property type="protein sequence ID" value="PCJ00363.1"/>
    <property type="molecule type" value="Genomic_DNA"/>
</dbReference>
<dbReference type="PANTHER" id="PTHR34075">
    <property type="entry name" value="BLR3430 PROTEIN"/>
    <property type="match status" value="1"/>
</dbReference>
<accession>A0A2A4YZY0</accession>
<name>A0A2A4YZY0_9PROT</name>
<dbReference type="InterPro" id="IPR002878">
    <property type="entry name" value="ChsH2_C"/>
</dbReference>
<dbReference type="GO" id="GO:0003677">
    <property type="term" value="F:DNA binding"/>
    <property type="evidence" value="ECO:0007669"/>
    <property type="project" value="UniProtKB-KW"/>
</dbReference>
<dbReference type="Pfam" id="PF01796">
    <property type="entry name" value="OB_ChsH2_C"/>
    <property type="match status" value="1"/>
</dbReference>
<evidence type="ECO:0000313" key="3">
    <source>
        <dbReference type="EMBL" id="PCJ00363.1"/>
    </source>
</evidence>